<gene>
    <name evidence="2" type="ORF">D8M05_00890</name>
</gene>
<keyword evidence="3" id="KW-1185">Reference proteome</keyword>
<protein>
    <recommendedName>
        <fullName evidence="1">Transcriptional coactivator p15 (PC4) C-terminal domain-containing protein</fullName>
    </recommendedName>
</protein>
<sequence length="73" mass="8364">MAELKFEIIETIAVISESPKGWKKELNLVSWNGREPKYDLRDWAPGREKMGKGVTLTKDELLRLKSSLESMGK</sequence>
<evidence type="ECO:0000259" key="1">
    <source>
        <dbReference type="Pfam" id="PF02229"/>
    </source>
</evidence>
<dbReference type="InterPro" id="IPR003173">
    <property type="entry name" value="PC4_C"/>
</dbReference>
<evidence type="ECO:0000313" key="3">
    <source>
        <dbReference type="Proteomes" id="UP000281813"/>
    </source>
</evidence>
<dbReference type="RefSeq" id="WP_121127687.1">
    <property type="nucleotide sequence ID" value="NZ_JBHUFK010000020.1"/>
</dbReference>
<dbReference type="GO" id="GO:0006355">
    <property type="term" value="P:regulation of DNA-templated transcription"/>
    <property type="evidence" value="ECO:0007669"/>
    <property type="project" value="InterPro"/>
</dbReference>
<name>A0A494Z7W4_9BACI</name>
<dbReference type="Pfam" id="PF02229">
    <property type="entry name" value="PC4"/>
    <property type="match status" value="1"/>
</dbReference>
<dbReference type="AlphaFoldDB" id="A0A494Z7W4"/>
<dbReference type="OrthoDB" id="7067273at2"/>
<organism evidence="2 3">
    <name type="scientific">Oceanobacillus bengalensis</name>
    <dbReference type="NCBI Taxonomy" id="1435466"/>
    <lineage>
        <taxon>Bacteria</taxon>
        <taxon>Bacillati</taxon>
        <taxon>Bacillota</taxon>
        <taxon>Bacilli</taxon>
        <taxon>Bacillales</taxon>
        <taxon>Bacillaceae</taxon>
        <taxon>Oceanobacillus</taxon>
    </lineage>
</organism>
<dbReference type="GO" id="GO:0003677">
    <property type="term" value="F:DNA binding"/>
    <property type="evidence" value="ECO:0007669"/>
    <property type="project" value="InterPro"/>
</dbReference>
<evidence type="ECO:0000313" key="2">
    <source>
        <dbReference type="EMBL" id="RKQ18700.1"/>
    </source>
</evidence>
<feature type="domain" description="Transcriptional coactivator p15 (PC4) C-terminal" evidence="1">
    <location>
        <begin position="19"/>
        <end position="66"/>
    </location>
</feature>
<dbReference type="Gene3D" id="2.30.31.70">
    <property type="match status" value="1"/>
</dbReference>
<dbReference type="EMBL" id="RBZO01000001">
    <property type="protein sequence ID" value="RKQ18700.1"/>
    <property type="molecule type" value="Genomic_DNA"/>
</dbReference>
<reference evidence="2 3" key="1">
    <citation type="journal article" date="2015" name="Antonie Van Leeuwenhoek">
        <title>Oceanobacillus bengalensis sp. nov., a bacterium isolated from seawater of the Bay of Bengal.</title>
        <authorList>
            <person name="Yongchang O."/>
            <person name="Xiang W."/>
            <person name="Wang G."/>
        </authorList>
    </citation>
    <scope>NUCLEOTIDE SEQUENCE [LARGE SCALE GENOMIC DNA]</scope>
    <source>
        <strain evidence="2 3">MCCC 1K00260</strain>
    </source>
</reference>
<proteinExistence type="predicted"/>
<comment type="caution">
    <text evidence="2">The sequence shown here is derived from an EMBL/GenBank/DDBJ whole genome shotgun (WGS) entry which is preliminary data.</text>
</comment>
<accession>A0A494Z7W4</accession>
<dbReference type="PIRSF" id="PIRSF037246">
    <property type="entry name" value="UCP037246"/>
    <property type="match status" value="1"/>
</dbReference>
<dbReference type="InterPro" id="IPR017154">
    <property type="entry name" value="PC4-like"/>
</dbReference>
<dbReference type="Proteomes" id="UP000281813">
    <property type="component" value="Unassembled WGS sequence"/>
</dbReference>